<sequence length="306" mass="33824">MSPTLRHGCTLLVLSALVSCAGEKPVVQQPESTVAHAPAPASKMERGLRLYAFDCGEIDILDISFFHPETGTGKGEKKKFAASCYLVVHPKGTLAWDAGLRDDLAKLPEGKTFVRNGKPFAVQHVHKTLVAQYKEIGIDPGSIDFIGISHMHADHNGNANLFPKATLLMQKEEYEAAFGPEPAKFGFDPTNYPTLKDNPVKKLEGDFDVFGDGSVLIRRAIGHTPGHQTLFVKLPKTGNVLLSGDMVHFTENWKNHGIPAFNFDKKESLASIEKAEQFLTAHHATLWIQHDYEQNQTIRHAPGYYE</sequence>
<dbReference type="PANTHER" id="PTHR42978:SF3">
    <property type="entry name" value="BLR3078 PROTEIN"/>
    <property type="match status" value="1"/>
</dbReference>
<evidence type="ECO:0000313" key="7">
    <source>
        <dbReference type="Proteomes" id="UP001370348"/>
    </source>
</evidence>
<evidence type="ECO:0000313" key="6">
    <source>
        <dbReference type="EMBL" id="WXB19786.1"/>
    </source>
</evidence>
<evidence type="ECO:0000256" key="2">
    <source>
        <dbReference type="ARBA" id="ARBA00022723"/>
    </source>
</evidence>
<dbReference type="InterPro" id="IPR001279">
    <property type="entry name" value="Metallo-B-lactamas"/>
</dbReference>
<keyword evidence="3" id="KW-0378">Hydrolase</keyword>
<dbReference type="PROSITE" id="PS51257">
    <property type="entry name" value="PROKAR_LIPOPROTEIN"/>
    <property type="match status" value="1"/>
</dbReference>
<dbReference type="SMART" id="SM00849">
    <property type="entry name" value="Lactamase_B"/>
    <property type="match status" value="1"/>
</dbReference>
<keyword evidence="4" id="KW-0862">Zinc</keyword>
<reference evidence="6 7" key="1">
    <citation type="submission" date="2021-12" db="EMBL/GenBank/DDBJ databases">
        <title>Discovery of the Pendulisporaceae a myxobacterial family with distinct sporulation behavior and unique specialized metabolism.</title>
        <authorList>
            <person name="Garcia R."/>
            <person name="Popoff A."/>
            <person name="Bader C.D."/>
            <person name="Loehr J."/>
            <person name="Walesch S."/>
            <person name="Walt C."/>
            <person name="Boldt J."/>
            <person name="Bunk B."/>
            <person name="Haeckl F.J.F.P.J."/>
            <person name="Gunesch A.P."/>
            <person name="Birkelbach J."/>
            <person name="Nuebel U."/>
            <person name="Pietschmann T."/>
            <person name="Bach T."/>
            <person name="Mueller R."/>
        </authorList>
    </citation>
    <scope>NUCLEOTIDE SEQUENCE [LARGE SCALE GENOMIC DNA]</scope>
    <source>
        <strain evidence="6 7">MSr11954</strain>
    </source>
</reference>
<dbReference type="SUPFAM" id="SSF56281">
    <property type="entry name" value="Metallo-hydrolase/oxidoreductase"/>
    <property type="match status" value="1"/>
</dbReference>
<dbReference type="PANTHER" id="PTHR42978">
    <property type="entry name" value="QUORUM-QUENCHING LACTONASE YTNP-RELATED-RELATED"/>
    <property type="match status" value="1"/>
</dbReference>
<dbReference type="CDD" id="cd07729">
    <property type="entry name" value="AHL_lactonase_MBL-fold"/>
    <property type="match status" value="1"/>
</dbReference>
<organism evidence="6 7">
    <name type="scientific">Pendulispora albinea</name>
    <dbReference type="NCBI Taxonomy" id="2741071"/>
    <lineage>
        <taxon>Bacteria</taxon>
        <taxon>Pseudomonadati</taxon>
        <taxon>Myxococcota</taxon>
        <taxon>Myxococcia</taxon>
        <taxon>Myxococcales</taxon>
        <taxon>Sorangiineae</taxon>
        <taxon>Pendulisporaceae</taxon>
        <taxon>Pendulispora</taxon>
    </lineage>
</organism>
<gene>
    <name evidence="6" type="ORF">LZC94_21495</name>
</gene>
<keyword evidence="2" id="KW-0479">Metal-binding</keyword>
<comment type="similarity">
    <text evidence="1">Belongs to the metallo-beta-lactamase superfamily.</text>
</comment>
<dbReference type="InterPro" id="IPR051013">
    <property type="entry name" value="MBL_superfamily_lactonases"/>
</dbReference>
<dbReference type="InterPro" id="IPR036866">
    <property type="entry name" value="RibonucZ/Hydroxyglut_hydro"/>
</dbReference>
<dbReference type="Pfam" id="PF00753">
    <property type="entry name" value="Lactamase_B"/>
    <property type="match status" value="1"/>
</dbReference>
<evidence type="ECO:0000256" key="4">
    <source>
        <dbReference type="ARBA" id="ARBA00022833"/>
    </source>
</evidence>
<evidence type="ECO:0000256" key="1">
    <source>
        <dbReference type="ARBA" id="ARBA00007749"/>
    </source>
</evidence>
<dbReference type="EMBL" id="CP089984">
    <property type="protein sequence ID" value="WXB19786.1"/>
    <property type="molecule type" value="Genomic_DNA"/>
</dbReference>
<keyword evidence="7" id="KW-1185">Reference proteome</keyword>
<dbReference type="RefSeq" id="WP_394829382.1">
    <property type="nucleotide sequence ID" value="NZ_CP089984.1"/>
</dbReference>
<evidence type="ECO:0000256" key="3">
    <source>
        <dbReference type="ARBA" id="ARBA00022801"/>
    </source>
</evidence>
<feature type="domain" description="Metallo-beta-lactamase" evidence="5">
    <location>
        <begin position="81"/>
        <end position="282"/>
    </location>
</feature>
<dbReference type="Gene3D" id="3.60.15.10">
    <property type="entry name" value="Ribonuclease Z/Hydroxyacylglutathione hydrolase-like"/>
    <property type="match status" value="1"/>
</dbReference>
<protein>
    <submittedName>
        <fullName evidence="6">N-acyl homoserine lactonase family protein</fullName>
    </submittedName>
</protein>
<dbReference type="Proteomes" id="UP001370348">
    <property type="component" value="Chromosome"/>
</dbReference>
<name>A0ABZ2MB87_9BACT</name>
<evidence type="ECO:0000259" key="5">
    <source>
        <dbReference type="SMART" id="SM00849"/>
    </source>
</evidence>
<accession>A0ABZ2MB87</accession>
<proteinExistence type="inferred from homology"/>